<organism evidence="8">
    <name type="scientific">Thelazia callipaeda</name>
    <name type="common">Oriental eyeworm</name>
    <name type="synonym">Parasitic nematode</name>
    <dbReference type="NCBI Taxonomy" id="103827"/>
    <lineage>
        <taxon>Eukaryota</taxon>
        <taxon>Metazoa</taxon>
        <taxon>Ecdysozoa</taxon>
        <taxon>Nematoda</taxon>
        <taxon>Chromadorea</taxon>
        <taxon>Rhabditida</taxon>
        <taxon>Spirurina</taxon>
        <taxon>Spiruromorpha</taxon>
        <taxon>Thelazioidea</taxon>
        <taxon>Thelaziidae</taxon>
        <taxon>Thelazia</taxon>
    </lineage>
</organism>
<dbReference type="AlphaFoldDB" id="A0A0N5CUN2"/>
<dbReference type="GO" id="GO:0005765">
    <property type="term" value="C:lysosomal membrane"/>
    <property type="evidence" value="ECO:0007669"/>
    <property type="project" value="TreeGrafter"/>
</dbReference>
<evidence type="ECO:0000256" key="3">
    <source>
        <dbReference type="ARBA" id="ARBA00022989"/>
    </source>
</evidence>
<keyword evidence="4 5" id="KW-0472">Membrane</keyword>
<comment type="subcellular location">
    <subcellularLocation>
        <location evidence="1">Endomembrane system</location>
        <topology evidence="1">Multi-pass membrane protein</topology>
    </subcellularLocation>
</comment>
<reference evidence="6 7" key="2">
    <citation type="submission" date="2018-11" db="EMBL/GenBank/DDBJ databases">
        <authorList>
            <consortium name="Pathogen Informatics"/>
        </authorList>
    </citation>
    <scope>NUCLEOTIDE SEQUENCE [LARGE SCALE GENOMIC DNA]</scope>
</reference>
<feature type="transmembrane region" description="Helical" evidence="5">
    <location>
        <begin position="57"/>
        <end position="80"/>
    </location>
</feature>
<dbReference type="WBParaSite" id="TCLT_0000398401-mRNA-1">
    <property type="protein sequence ID" value="TCLT_0000398401-mRNA-1"/>
    <property type="gene ID" value="TCLT_0000398401"/>
</dbReference>
<keyword evidence="7" id="KW-1185">Reference proteome</keyword>
<dbReference type="Proteomes" id="UP000276776">
    <property type="component" value="Unassembled WGS sequence"/>
</dbReference>
<reference evidence="8" key="1">
    <citation type="submission" date="2017-02" db="UniProtKB">
        <authorList>
            <consortium name="WormBaseParasite"/>
        </authorList>
    </citation>
    <scope>IDENTIFICATION</scope>
</reference>
<evidence type="ECO:0000256" key="2">
    <source>
        <dbReference type="ARBA" id="ARBA00022692"/>
    </source>
</evidence>
<evidence type="ECO:0000313" key="8">
    <source>
        <dbReference type="WBParaSite" id="TCLT_0000398401-mRNA-1"/>
    </source>
</evidence>
<dbReference type="GO" id="GO:0012505">
    <property type="term" value="C:endomembrane system"/>
    <property type="evidence" value="ECO:0007669"/>
    <property type="project" value="UniProtKB-SubCell"/>
</dbReference>
<evidence type="ECO:0000313" key="7">
    <source>
        <dbReference type="Proteomes" id="UP000276776"/>
    </source>
</evidence>
<feature type="transmembrane region" description="Helical" evidence="5">
    <location>
        <begin position="92"/>
        <end position="113"/>
    </location>
</feature>
<feature type="transmembrane region" description="Helical" evidence="5">
    <location>
        <begin position="125"/>
        <end position="147"/>
    </location>
</feature>
<dbReference type="PANTHER" id="PTHR12479:SF11">
    <property type="entry name" value="PROTEIN CBG14497"/>
    <property type="match status" value="1"/>
</dbReference>
<keyword evidence="2 5" id="KW-0812">Transmembrane</keyword>
<name>A0A0N5CUN2_THECL</name>
<gene>
    <name evidence="6" type="ORF">TCLT_LOCUS3973</name>
</gene>
<evidence type="ECO:0000256" key="1">
    <source>
        <dbReference type="ARBA" id="ARBA00004127"/>
    </source>
</evidence>
<proteinExistence type="predicted"/>
<sequence length="229" mass="26272">MNGRVMRCVLTRDPDNICANTLLPKSIQFDESSRNYRCLCNCFHIKTGTLVIASTELLMLLIFLLNSILMFYMEFFWRIIAGTHDSYVIEPFPISIIGIGLSSLAVVLLFIGVIRNTAALLIPHLIAQVIAITLLAFALTCSIIAFSTDTIIFYRLMNGISFKQHPSTTTLSMDVQTTIRFISVFIFYLICFCWYVVITYNCYRYLKERCQYMNYCLAFSTPMKTLTTR</sequence>
<accession>A0A0N5CUN2</accession>
<keyword evidence="3 5" id="KW-1133">Transmembrane helix</keyword>
<evidence type="ECO:0000256" key="5">
    <source>
        <dbReference type="SAM" id="Phobius"/>
    </source>
</evidence>
<dbReference type="OrthoDB" id="5870446at2759"/>
<dbReference type="InterPro" id="IPR051115">
    <property type="entry name" value="LAPTM_transporter"/>
</dbReference>
<feature type="transmembrane region" description="Helical" evidence="5">
    <location>
        <begin position="181"/>
        <end position="203"/>
    </location>
</feature>
<protein>
    <submittedName>
        <fullName evidence="8">MARVEL domain-containing protein</fullName>
    </submittedName>
</protein>
<dbReference type="EMBL" id="UYYF01004271">
    <property type="protein sequence ID" value="VDN01012.1"/>
    <property type="molecule type" value="Genomic_DNA"/>
</dbReference>
<evidence type="ECO:0000313" key="6">
    <source>
        <dbReference type="EMBL" id="VDN01012.1"/>
    </source>
</evidence>
<dbReference type="PANTHER" id="PTHR12479">
    <property type="entry name" value="LYSOSOMAL-ASSOCIATED TRANSMEMBRANE PROTEIN"/>
    <property type="match status" value="1"/>
</dbReference>
<evidence type="ECO:0000256" key="4">
    <source>
        <dbReference type="ARBA" id="ARBA00023136"/>
    </source>
</evidence>
<dbReference type="OMA" id="NCFHVKT"/>